<evidence type="ECO:0000313" key="3">
    <source>
        <dbReference type="Proteomes" id="UP000596660"/>
    </source>
</evidence>
<proteinExistence type="predicted"/>
<dbReference type="EnsemblPlants" id="AUR62020427-RA">
    <property type="protein sequence ID" value="AUR62020427-RA:cds"/>
    <property type="gene ID" value="AUR62020427"/>
</dbReference>
<evidence type="ECO:0000313" key="2">
    <source>
        <dbReference type="EnsemblPlants" id="AUR62020427-RA:cds"/>
    </source>
</evidence>
<reference evidence="2" key="2">
    <citation type="submission" date="2021-03" db="UniProtKB">
        <authorList>
            <consortium name="EnsemblPlants"/>
        </authorList>
    </citation>
    <scope>IDENTIFICATION</scope>
</reference>
<organism evidence="2 3">
    <name type="scientific">Chenopodium quinoa</name>
    <name type="common">Quinoa</name>
    <dbReference type="NCBI Taxonomy" id="63459"/>
    <lineage>
        <taxon>Eukaryota</taxon>
        <taxon>Viridiplantae</taxon>
        <taxon>Streptophyta</taxon>
        <taxon>Embryophyta</taxon>
        <taxon>Tracheophyta</taxon>
        <taxon>Spermatophyta</taxon>
        <taxon>Magnoliopsida</taxon>
        <taxon>eudicotyledons</taxon>
        <taxon>Gunneridae</taxon>
        <taxon>Pentapetalae</taxon>
        <taxon>Caryophyllales</taxon>
        <taxon>Chenopodiaceae</taxon>
        <taxon>Chenopodioideae</taxon>
        <taxon>Atripliceae</taxon>
        <taxon>Chenopodium</taxon>
    </lineage>
</organism>
<name>A0A803LY76_CHEQI</name>
<accession>A0A803LY76</accession>
<evidence type="ECO:0000256" key="1">
    <source>
        <dbReference type="SAM" id="MobiDB-lite"/>
    </source>
</evidence>
<feature type="region of interest" description="Disordered" evidence="1">
    <location>
        <begin position="141"/>
        <end position="193"/>
    </location>
</feature>
<dbReference type="AlphaFoldDB" id="A0A803LY76"/>
<keyword evidence="3" id="KW-1185">Reference proteome</keyword>
<sequence>MGPLSAGFGYDPGFGFGGPGFELPSIRLTQNDQSGGNVYVKVEEDDQVKVNNNNNPNVVGRTNSGLLDDLLQESHVKVGVKREREEDFGLHWDISTSENSSNGIKKEKMDGQEQKMNFNSQDLSNILELIPTLVQAPSWCNEGGAEGSAPQSSAVSIDDNYNGFDDQMPQPPSFTAVDNTNYEEDDGNWNPESYNWDNLPRIC</sequence>
<dbReference type="Proteomes" id="UP000596660">
    <property type="component" value="Unplaced"/>
</dbReference>
<protein>
    <submittedName>
        <fullName evidence="2">Uncharacterized protein</fullName>
    </submittedName>
</protein>
<reference evidence="2" key="1">
    <citation type="journal article" date="2017" name="Nature">
        <title>The genome of Chenopodium quinoa.</title>
        <authorList>
            <person name="Jarvis D.E."/>
            <person name="Ho Y.S."/>
            <person name="Lightfoot D.J."/>
            <person name="Schmoeckel S.M."/>
            <person name="Li B."/>
            <person name="Borm T.J.A."/>
            <person name="Ohyanagi H."/>
            <person name="Mineta K."/>
            <person name="Michell C.T."/>
            <person name="Saber N."/>
            <person name="Kharbatia N.M."/>
            <person name="Rupper R.R."/>
            <person name="Sharp A.R."/>
            <person name="Dally N."/>
            <person name="Boughton B.A."/>
            <person name="Woo Y.H."/>
            <person name="Gao G."/>
            <person name="Schijlen E.G.W.M."/>
            <person name="Guo X."/>
            <person name="Momin A.A."/>
            <person name="Negrao S."/>
            <person name="Al-Babili S."/>
            <person name="Gehring C."/>
            <person name="Roessner U."/>
            <person name="Jung C."/>
            <person name="Murphy K."/>
            <person name="Arold S.T."/>
            <person name="Gojobori T."/>
            <person name="van der Linden C.G."/>
            <person name="van Loo E.N."/>
            <person name="Jellen E.N."/>
            <person name="Maughan P.J."/>
            <person name="Tester M."/>
        </authorList>
    </citation>
    <scope>NUCLEOTIDE SEQUENCE [LARGE SCALE GENOMIC DNA]</scope>
    <source>
        <strain evidence="2">cv. PI 614886</strain>
    </source>
</reference>
<dbReference type="Gramene" id="AUR62020427-RA">
    <property type="protein sequence ID" value="AUR62020427-RA:cds"/>
    <property type="gene ID" value="AUR62020427"/>
</dbReference>